<evidence type="ECO:0000313" key="4">
    <source>
        <dbReference type="Proteomes" id="UP000024284"/>
    </source>
</evidence>
<organism evidence="3 4">
    <name type="scientific">Sphingobium herbicidovorans (strain ATCC 700291 / DSM 11019 / CCUG 56400 / KCTC 2939 / LMG 18315 / NBRC 16415 / MH)</name>
    <name type="common">Sphingomonas herbicidovorans</name>
    <dbReference type="NCBI Taxonomy" id="1219045"/>
    <lineage>
        <taxon>Bacteria</taxon>
        <taxon>Pseudomonadati</taxon>
        <taxon>Pseudomonadota</taxon>
        <taxon>Alphaproteobacteria</taxon>
        <taxon>Sphingomonadales</taxon>
        <taxon>Sphingomonadaceae</taxon>
        <taxon>Sphingobium</taxon>
    </lineage>
</organism>
<dbReference type="PATRIC" id="fig|1219045.3.peg.248"/>
<comment type="caution">
    <text evidence="3">The sequence shown here is derived from an EMBL/GenBank/DDBJ whole genome shotgun (WGS) entry which is preliminary data.</text>
</comment>
<dbReference type="eggNOG" id="COG1188">
    <property type="taxonomic scope" value="Bacteria"/>
</dbReference>
<dbReference type="SMART" id="SM00363">
    <property type="entry name" value="S4"/>
    <property type="match status" value="1"/>
</dbReference>
<dbReference type="PROSITE" id="PS50889">
    <property type="entry name" value="S4"/>
    <property type="match status" value="1"/>
</dbReference>
<dbReference type="Pfam" id="PF01479">
    <property type="entry name" value="S4"/>
    <property type="match status" value="1"/>
</dbReference>
<sequence>MPLLALPSCSVAMGDGATLGNHGPSLRIDKFLWFARLAASRSVAQKMAEDGHIRLNGRRIERAHSPVRAGDLITFPHASGVRVVRVIALPGRRGPAPEAQTCYEELKLGN</sequence>
<dbReference type="STRING" id="76947.GCA_002080435_00773"/>
<keyword evidence="1" id="KW-0694">RNA-binding</keyword>
<dbReference type="InterPro" id="IPR036986">
    <property type="entry name" value="S4_RNA-bd_sf"/>
</dbReference>
<evidence type="ECO:0000259" key="2">
    <source>
        <dbReference type="SMART" id="SM00363"/>
    </source>
</evidence>
<dbReference type="InterPro" id="IPR002942">
    <property type="entry name" value="S4_RNA-bd"/>
</dbReference>
<dbReference type="Gene3D" id="3.10.290.10">
    <property type="entry name" value="RNA-binding S4 domain"/>
    <property type="match status" value="1"/>
</dbReference>
<dbReference type="CDD" id="cd00165">
    <property type="entry name" value="S4"/>
    <property type="match status" value="1"/>
</dbReference>
<dbReference type="GO" id="GO:0003723">
    <property type="term" value="F:RNA binding"/>
    <property type="evidence" value="ECO:0007669"/>
    <property type="project" value="UniProtKB-KW"/>
</dbReference>
<accession>A0A086PF26</accession>
<evidence type="ECO:0000256" key="1">
    <source>
        <dbReference type="PROSITE-ProRule" id="PRU00182"/>
    </source>
</evidence>
<dbReference type="SUPFAM" id="SSF55174">
    <property type="entry name" value="Alpha-L RNA-binding motif"/>
    <property type="match status" value="1"/>
</dbReference>
<evidence type="ECO:0000313" key="3">
    <source>
        <dbReference type="EMBL" id="KFG91994.1"/>
    </source>
</evidence>
<dbReference type="Proteomes" id="UP000024284">
    <property type="component" value="Unassembled WGS sequence"/>
</dbReference>
<dbReference type="EMBL" id="JFZA02000001">
    <property type="protein sequence ID" value="KFG91994.1"/>
    <property type="molecule type" value="Genomic_DNA"/>
</dbReference>
<keyword evidence="4" id="KW-1185">Reference proteome</keyword>
<proteinExistence type="predicted"/>
<feature type="domain" description="RNA-binding S4" evidence="2">
    <location>
        <begin position="26"/>
        <end position="92"/>
    </location>
</feature>
<gene>
    <name evidence="3" type="ORF">BV98_000245</name>
</gene>
<dbReference type="AlphaFoldDB" id="A0A086PF26"/>
<name>A0A086PF26_SPHHM</name>
<protein>
    <submittedName>
        <fullName evidence="3">RNA-binding protein S4</fullName>
    </submittedName>
</protein>
<reference evidence="3" key="1">
    <citation type="submission" date="2014-08" db="EMBL/GenBank/DDBJ databases">
        <title>Draft genome sequences of Sphingobium herbicidovorans.</title>
        <authorList>
            <person name="Gan H.M."/>
            <person name="Gan H.Y."/>
            <person name="Savka M.A."/>
        </authorList>
    </citation>
    <scope>NUCLEOTIDE SEQUENCE [LARGE SCALE GENOMIC DNA]</scope>
    <source>
        <strain evidence="3">NBRC 16415</strain>
    </source>
</reference>